<dbReference type="Gene3D" id="3.20.20.100">
    <property type="entry name" value="NADP-dependent oxidoreductase domain"/>
    <property type="match status" value="1"/>
</dbReference>
<dbReference type="InterPro" id="IPR023210">
    <property type="entry name" value="NADP_OxRdtase_dom"/>
</dbReference>
<dbReference type="GO" id="GO:0005829">
    <property type="term" value="C:cytosol"/>
    <property type="evidence" value="ECO:0007669"/>
    <property type="project" value="TreeGrafter"/>
</dbReference>
<gene>
    <name evidence="3" type="ORF">BBC0178_000260</name>
</gene>
<dbReference type="KEGG" id="bapa:BBC0178_000260"/>
<dbReference type="PANTHER" id="PTHR43364">
    <property type="entry name" value="NADH-SPECIFIC METHYLGLYOXAL REDUCTASE-RELATED"/>
    <property type="match status" value="1"/>
</dbReference>
<reference evidence="3 4" key="1">
    <citation type="submission" date="2016-11" db="EMBL/GenBank/DDBJ databases">
        <title>Comparative genomics of Bartonella apis.</title>
        <authorList>
            <person name="Engel P."/>
        </authorList>
    </citation>
    <scope>NUCLEOTIDE SEQUENCE [LARGE SCALE GENOMIC DNA]</scope>
    <source>
        <strain evidence="3 4">BBC0178</strain>
    </source>
</reference>
<evidence type="ECO:0000259" key="2">
    <source>
        <dbReference type="Pfam" id="PF00248"/>
    </source>
</evidence>
<dbReference type="SUPFAM" id="SSF51430">
    <property type="entry name" value="NAD(P)-linked oxidoreductase"/>
    <property type="match status" value="1"/>
</dbReference>
<dbReference type="AlphaFoldDB" id="A0A1U9M893"/>
<sequence length="318" mass="35237">MKHRALGNTGFNIVPLVFGGNVFGWTLDEKQSFTMLDAIAESGLNAIDTADAYSTWVEGNKGGESETIIGKWLKQNPSKRDKFYIFTKVGSDMGVAGHKGLSARWIEQAVEDSLRRLNIDVIDLYQSHWFDPHTPFEETLEAYGKLLKAGKIRATGCSNITAEQLENAMQTAKKNNLPSYQTLQPQYNLYDRNTFEGKLADTAQKYGLGVITYYSLASGFLSGKYRSKADLAGHKRGSRVEQYINPRGMRILNALDTISEKHNVTQAEIALAWLIAQPAVTAPIASATKLDQLYSLVKATMINLSKEDIDALNHASSY</sequence>
<proteinExistence type="predicted"/>
<dbReference type="InterPro" id="IPR036812">
    <property type="entry name" value="NAD(P)_OxRdtase_dom_sf"/>
</dbReference>
<evidence type="ECO:0000313" key="3">
    <source>
        <dbReference type="EMBL" id="AQT41534.1"/>
    </source>
</evidence>
<organism evidence="3 4">
    <name type="scientific">Bartonella apihabitans</name>
    <dbReference type="NCBI Taxonomy" id="2750929"/>
    <lineage>
        <taxon>Bacteria</taxon>
        <taxon>Pseudomonadati</taxon>
        <taxon>Pseudomonadota</taxon>
        <taxon>Alphaproteobacteria</taxon>
        <taxon>Hyphomicrobiales</taxon>
        <taxon>Bartonellaceae</taxon>
        <taxon>Bartonella</taxon>
    </lineage>
</organism>
<dbReference type="Proteomes" id="UP000189660">
    <property type="component" value="Chromosome"/>
</dbReference>
<dbReference type="RefSeq" id="WP_078040278.1">
    <property type="nucleotide sequence ID" value="NZ_CP015820.1"/>
</dbReference>
<evidence type="ECO:0000313" key="4">
    <source>
        <dbReference type="Proteomes" id="UP000189660"/>
    </source>
</evidence>
<name>A0A1U9M893_9HYPH</name>
<dbReference type="GO" id="GO:0016491">
    <property type="term" value="F:oxidoreductase activity"/>
    <property type="evidence" value="ECO:0007669"/>
    <property type="project" value="UniProtKB-KW"/>
</dbReference>
<keyword evidence="1" id="KW-0560">Oxidoreductase</keyword>
<dbReference type="OrthoDB" id="9803483at2"/>
<keyword evidence="4" id="KW-1185">Reference proteome</keyword>
<dbReference type="Pfam" id="PF00248">
    <property type="entry name" value="Aldo_ket_red"/>
    <property type="match status" value="1"/>
</dbReference>
<dbReference type="CDD" id="cd19081">
    <property type="entry name" value="AKR_AKR9C1"/>
    <property type="match status" value="1"/>
</dbReference>
<dbReference type="InterPro" id="IPR050523">
    <property type="entry name" value="AKR_Detox_Biosynth"/>
</dbReference>
<dbReference type="PANTHER" id="PTHR43364:SF6">
    <property type="entry name" value="OXIDOREDUCTASE-RELATED"/>
    <property type="match status" value="1"/>
</dbReference>
<accession>A0A1U9M893</accession>
<protein>
    <submittedName>
        <fullName evidence="3">Oxidoreductase</fullName>
    </submittedName>
</protein>
<feature type="domain" description="NADP-dependent oxidoreductase" evidence="2">
    <location>
        <begin position="15"/>
        <end position="314"/>
    </location>
</feature>
<dbReference type="EMBL" id="CP015820">
    <property type="protein sequence ID" value="AQT41534.1"/>
    <property type="molecule type" value="Genomic_DNA"/>
</dbReference>
<dbReference type="FunFam" id="3.20.20.100:FF:000004">
    <property type="entry name" value="Oxidoreductase, aldo/keto reductase"/>
    <property type="match status" value="1"/>
</dbReference>
<evidence type="ECO:0000256" key="1">
    <source>
        <dbReference type="ARBA" id="ARBA00023002"/>
    </source>
</evidence>